<evidence type="ECO:0000256" key="5">
    <source>
        <dbReference type="ARBA" id="ARBA00022679"/>
    </source>
</evidence>
<keyword evidence="5 9" id="KW-0808">Transferase</keyword>
<dbReference type="InterPro" id="IPR029063">
    <property type="entry name" value="SAM-dependent_MTases_sf"/>
</dbReference>
<evidence type="ECO:0000313" key="9">
    <source>
        <dbReference type="EMBL" id="KAF6750491.1"/>
    </source>
</evidence>
<dbReference type="PANTHER" id="PTHR10335">
    <property type="entry name" value="RRNA 2-O-METHYLTRANSFERASE FIBRILLARIN"/>
    <property type="match status" value="1"/>
</dbReference>
<evidence type="ECO:0000256" key="6">
    <source>
        <dbReference type="ARBA" id="ARBA00022884"/>
    </source>
</evidence>
<dbReference type="PRINTS" id="PR00052">
    <property type="entry name" value="FIBRILLARIN"/>
</dbReference>
<dbReference type="GO" id="GO:0000494">
    <property type="term" value="P:box C/D sno(s)RNA 3'-end processing"/>
    <property type="evidence" value="ECO:0007669"/>
    <property type="project" value="TreeGrafter"/>
</dbReference>
<protein>
    <recommendedName>
        <fullName evidence="2">rRNA 2'-O-methyltransferase fibrillarin</fullName>
    </recommendedName>
    <alternativeName>
        <fullName evidence="7">Histone-glutamine methyltransferase</fullName>
    </alternativeName>
</protein>
<evidence type="ECO:0000256" key="3">
    <source>
        <dbReference type="ARBA" id="ARBA00022552"/>
    </source>
</evidence>
<dbReference type="AlphaFoldDB" id="A0A8H6HPW2"/>
<evidence type="ECO:0000256" key="4">
    <source>
        <dbReference type="ARBA" id="ARBA00022603"/>
    </source>
</evidence>
<dbReference type="SMART" id="SM01206">
    <property type="entry name" value="Fibrillarin"/>
    <property type="match status" value="1"/>
</dbReference>
<dbReference type="GO" id="GO:0031428">
    <property type="term" value="C:box C/D methylation guide snoRNP complex"/>
    <property type="evidence" value="ECO:0007669"/>
    <property type="project" value="TreeGrafter"/>
</dbReference>
<dbReference type="OrthoDB" id="1859733at2759"/>
<name>A0A8H6HPW2_9AGAR</name>
<dbReference type="EMBL" id="JACGCI010000056">
    <property type="protein sequence ID" value="KAF6750491.1"/>
    <property type="molecule type" value="Genomic_DNA"/>
</dbReference>
<feature type="non-terminal residue" evidence="9">
    <location>
        <position position="78"/>
    </location>
</feature>
<dbReference type="GO" id="GO:1990259">
    <property type="term" value="F:histone H2AQ104 methyltransferase activity"/>
    <property type="evidence" value="ECO:0007669"/>
    <property type="project" value="TreeGrafter"/>
</dbReference>
<dbReference type="SUPFAM" id="SSF53335">
    <property type="entry name" value="S-adenosyl-L-methionine-dependent methyltransferases"/>
    <property type="match status" value="1"/>
</dbReference>
<dbReference type="GO" id="GO:0032040">
    <property type="term" value="C:small-subunit processome"/>
    <property type="evidence" value="ECO:0007669"/>
    <property type="project" value="TreeGrafter"/>
</dbReference>
<evidence type="ECO:0000256" key="7">
    <source>
        <dbReference type="ARBA" id="ARBA00032245"/>
    </source>
</evidence>
<dbReference type="Pfam" id="PF01269">
    <property type="entry name" value="Fibrillarin"/>
    <property type="match status" value="1"/>
</dbReference>
<dbReference type="PANTHER" id="PTHR10335:SF17">
    <property type="entry name" value="FIBRILLARIN"/>
    <property type="match status" value="1"/>
</dbReference>
<dbReference type="Gene3D" id="3.40.50.150">
    <property type="entry name" value="Vaccinia Virus protein VP39"/>
    <property type="match status" value="1"/>
</dbReference>
<accession>A0A8H6HPW2</accession>
<keyword evidence="6" id="KW-0694">RNA-binding</keyword>
<organism evidence="9 10">
    <name type="scientific">Ephemerocybe angulata</name>
    <dbReference type="NCBI Taxonomy" id="980116"/>
    <lineage>
        <taxon>Eukaryota</taxon>
        <taxon>Fungi</taxon>
        <taxon>Dikarya</taxon>
        <taxon>Basidiomycota</taxon>
        <taxon>Agaricomycotina</taxon>
        <taxon>Agaricomycetes</taxon>
        <taxon>Agaricomycetidae</taxon>
        <taxon>Agaricales</taxon>
        <taxon>Agaricineae</taxon>
        <taxon>Psathyrellaceae</taxon>
        <taxon>Ephemerocybe</taxon>
    </lineage>
</organism>
<proteinExistence type="inferred from homology"/>
<dbReference type="GO" id="GO:0003723">
    <property type="term" value="F:RNA binding"/>
    <property type="evidence" value="ECO:0007669"/>
    <property type="project" value="UniProtKB-KW"/>
</dbReference>
<reference evidence="9 10" key="1">
    <citation type="submission" date="2020-07" db="EMBL/GenBank/DDBJ databases">
        <title>Comparative genomics of pyrophilous fungi reveals a link between fire events and developmental genes.</title>
        <authorList>
            <consortium name="DOE Joint Genome Institute"/>
            <person name="Steindorff A.S."/>
            <person name="Carver A."/>
            <person name="Calhoun S."/>
            <person name="Stillman K."/>
            <person name="Liu H."/>
            <person name="Lipzen A."/>
            <person name="Pangilinan J."/>
            <person name="Labutti K."/>
            <person name="Bruns T.D."/>
            <person name="Grigoriev I.V."/>
        </authorList>
    </citation>
    <scope>NUCLEOTIDE SEQUENCE [LARGE SCALE GENOMIC DNA]</scope>
    <source>
        <strain evidence="9 10">CBS 144469</strain>
    </source>
</reference>
<keyword evidence="3" id="KW-0698">rRNA processing</keyword>
<dbReference type="InterPro" id="IPR000692">
    <property type="entry name" value="Fibrillarin"/>
</dbReference>
<keyword evidence="10" id="KW-1185">Reference proteome</keyword>
<evidence type="ECO:0000256" key="2">
    <source>
        <dbReference type="ARBA" id="ARBA00015190"/>
    </source>
</evidence>
<dbReference type="GO" id="GO:0008649">
    <property type="term" value="F:rRNA methyltransferase activity"/>
    <property type="evidence" value="ECO:0007669"/>
    <property type="project" value="TreeGrafter"/>
</dbReference>
<sequence length="78" mass="8852">MLLWIVDVIFADVAQPDRPHFLKDGGHVVISIKASCIDWTMPAETVFAGEVEKLREGQFKPLEQVTLEPYERDHAMVS</sequence>
<evidence type="ECO:0000256" key="1">
    <source>
        <dbReference type="ARBA" id="ARBA00010632"/>
    </source>
</evidence>
<evidence type="ECO:0000256" key="8">
    <source>
        <dbReference type="ARBA" id="ARBA00047568"/>
    </source>
</evidence>
<dbReference type="Proteomes" id="UP000521943">
    <property type="component" value="Unassembled WGS sequence"/>
</dbReference>
<keyword evidence="4 9" id="KW-0489">Methyltransferase</keyword>
<evidence type="ECO:0000313" key="10">
    <source>
        <dbReference type="Proteomes" id="UP000521943"/>
    </source>
</evidence>
<comment type="similarity">
    <text evidence="1">Belongs to the methyltransferase superfamily. Fibrillarin family.</text>
</comment>
<gene>
    <name evidence="9" type="ORF">DFP72DRAFT_910056</name>
</gene>
<comment type="catalytic activity">
    <reaction evidence="8">
        <text>L-glutaminyl-[histone H2A] + S-adenosyl-L-methionine = N(5)-methyl-L-glutaminyl-[histone H2A] + S-adenosyl-L-homocysteine + H(+)</text>
        <dbReference type="Rhea" id="RHEA:50904"/>
        <dbReference type="Rhea" id="RHEA-COMP:12837"/>
        <dbReference type="Rhea" id="RHEA-COMP:12839"/>
        <dbReference type="ChEBI" id="CHEBI:15378"/>
        <dbReference type="ChEBI" id="CHEBI:30011"/>
        <dbReference type="ChEBI" id="CHEBI:57856"/>
        <dbReference type="ChEBI" id="CHEBI:59789"/>
        <dbReference type="ChEBI" id="CHEBI:61891"/>
    </reaction>
</comment>
<comment type="caution">
    <text evidence="9">The sequence shown here is derived from an EMBL/GenBank/DDBJ whole genome shotgun (WGS) entry which is preliminary data.</text>
</comment>